<dbReference type="InterPro" id="IPR036879">
    <property type="entry name" value="TF_MADSbox_sf"/>
</dbReference>
<reference evidence="2" key="1">
    <citation type="journal article" date="2021" name="IMA Fungus">
        <title>Genomic characterization of three marine fungi, including Emericellopsis atlantica sp. nov. with signatures of a generalist lifestyle and marine biomass degradation.</title>
        <authorList>
            <person name="Hagestad O.C."/>
            <person name="Hou L."/>
            <person name="Andersen J.H."/>
            <person name="Hansen E.H."/>
            <person name="Altermark B."/>
            <person name="Li C."/>
            <person name="Kuhnert E."/>
            <person name="Cox R.J."/>
            <person name="Crous P.W."/>
            <person name="Spatafora J.W."/>
            <person name="Lail K."/>
            <person name="Amirebrahimi M."/>
            <person name="Lipzen A."/>
            <person name="Pangilinan J."/>
            <person name="Andreopoulos W."/>
            <person name="Hayes R.D."/>
            <person name="Ng V."/>
            <person name="Grigoriev I.V."/>
            <person name="Jackson S.A."/>
            <person name="Sutton T.D.S."/>
            <person name="Dobson A.D.W."/>
            <person name="Rama T."/>
        </authorList>
    </citation>
    <scope>NUCLEOTIDE SEQUENCE</scope>
    <source>
        <strain evidence="2">TRa3180A</strain>
    </source>
</reference>
<accession>A0A9P8CIC9</accession>
<dbReference type="GO" id="GO:0045944">
    <property type="term" value="P:positive regulation of transcription by RNA polymerase II"/>
    <property type="evidence" value="ECO:0007669"/>
    <property type="project" value="UniProtKB-ARBA"/>
</dbReference>
<feature type="region of interest" description="Disordered" evidence="1">
    <location>
        <begin position="1"/>
        <end position="23"/>
    </location>
</feature>
<evidence type="ECO:0000313" key="3">
    <source>
        <dbReference type="Proteomes" id="UP000887226"/>
    </source>
</evidence>
<protein>
    <recommendedName>
        <fullName evidence="4">MADS-box domain-containing protein</fullName>
    </recommendedName>
</protein>
<dbReference type="GO" id="GO:0003677">
    <property type="term" value="F:DNA binding"/>
    <property type="evidence" value="ECO:0007669"/>
    <property type="project" value="InterPro"/>
</dbReference>
<sequence>MDTTNVKRNDEGKRRKRKNEGINRRKDTLIKKAYELGEFDGIDVALIICKHGRYTTYRSRDHTSWPPSVAEIQTAYPLPKNMLPEDVEKRFSKHTREKRLPRKNEEARIMSGRQTTCKWIDNQQPCKRENKTIVMDITE</sequence>
<proteinExistence type="predicted"/>
<name>A0A9P8CIC9_9HELO</name>
<comment type="caution">
    <text evidence="2">The sequence shown here is derived from an EMBL/GenBank/DDBJ whole genome shotgun (WGS) entry which is preliminary data.</text>
</comment>
<dbReference type="AlphaFoldDB" id="A0A9P8CIC9"/>
<evidence type="ECO:0008006" key="4">
    <source>
        <dbReference type="Google" id="ProtNLM"/>
    </source>
</evidence>
<dbReference type="Proteomes" id="UP000887226">
    <property type="component" value="Unassembled WGS sequence"/>
</dbReference>
<dbReference type="OrthoDB" id="1898716at2759"/>
<keyword evidence="3" id="KW-1185">Reference proteome</keyword>
<evidence type="ECO:0000313" key="2">
    <source>
        <dbReference type="EMBL" id="KAG9247725.1"/>
    </source>
</evidence>
<organism evidence="2 3">
    <name type="scientific">Calycina marina</name>
    <dbReference type="NCBI Taxonomy" id="1763456"/>
    <lineage>
        <taxon>Eukaryota</taxon>
        <taxon>Fungi</taxon>
        <taxon>Dikarya</taxon>
        <taxon>Ascomycota</taxon>
        <taxon>Pezizomycotina</taxon>
        <taxon>Leotiomycetes</taxon>
        <taxon>Helotiales</taxon>
        <taxon>Pezizellaceae</taxon>
        <taxon>Calycina</taxon>
    </lineage>
</organism>
<dbReference type="SUPFAM" id="SSF55455">
    <property type="entry name" value="SRF-like"/>
    <property type="match status" value="1"/>
</dbReference>
<dbReference type="Gene3D" id="3.40.1810.10">
    <property type="entry name" value="Transcription factor, MADS-box"/>
    <property type="match status" value="1"/>
</dbReference>
<gene>
    <name evidence="2" type="ORF">BJ878DRAFT_414270</name>
</gene>
<evidence type="ECO:0000256" key="1">
    <source>
        <dbReference type="SAM" id="MobiDB-lite"/>
    </source>
</evidence>
<dbReference type="GO" id="GO:0046983">
    <property type="term" value="F:protein dimerization activity"/>
    <property type="evidence" value="ECO:0007669"/>
    <property type="project" value="InterPro"/>
</dbReference>
<dbReference type="EMBL" id="MU253764">
    <property type="protein sequence ID" value="KAG9247725.1"/>
    <property type="molecule type" value="Genomic_DNA"/>
</dbReference>